<evidence type="ECO:0000313" key="2">
    <source>
        <dbReference type="Proteomes" id="UP000078529"/>
    </source>
</evidence>
<organism evidence="1 2">
    <name type="scientific">Aureimonas ureilytica</name>
    <dbReference type="NCBI Taxonomy" id="401562"/>
    <lineage>
        <taxon>Bacteria</taxon>
        <taxon>Pseudomonadati</taxon>
        <taxon>Pseudomonadota</taxon>
        <taxon>Alphaproteobacteria</taxon>
        <taxon>Hyphomicrobiales</taxon>
        <taxon>Aurantimonadaceae</taxon>
        <taxon>Aureimonas</taxon>
    </lineage>
</organism>
<dbReference type="SUPFAM" id="SSF51120">
    <property type="entry name" value="beta-Roll"/>
    <property type="match status" value="1"/>
</dbReference>
<accession>A0A175RRL0</accession>
<dbReference type="AlphaFoldDB" id="A0A175RRL0"/>
<sequence>MSVFKSTTDATTALKFAQMAQAAYYDWMVPPAGWTAVTMGQLGLGNGSNDASTVWHGAFGTGAQARVFTNGTEVTVAIAGTQTDNYQMGYADWMQNVRVGQGLTDYKLNFIALVDAVKTFSEAPATDLAVSFTGHSLGAAAVNQIAESNAFGQLPSTTKYYGFESPYVFNPPASHQAHGDVMNWGVEFDLVSGLGLGSGNPEYGQNIYLKSDFGLTSDLFTVHSIDTQVRIIETINKSAFFTELNTPATPNESPSTVFITDQYGFGNHDFSGSIPMDGAYIIGSNNWERITGSIHDDRIDGGGGNDIIIGGAGEDIVAGGGGADTFIFSSVPVDGLPNVFSPELDFVKDFQVMAYEGQWNWNPDTMEWVWQGGFIKDVIDLTAVRGIADFQGFAAALEDTAAGLRIEGSHDTIYLQGVTKLEMLGSFQDLGGGFMFSENVRYNSSPYMSGNPYMSSEINQAMTGQINGYDDNTLSSELVYSADPVNNPLGFSIASDGTYTWSYSGPPIPTDGSAYGYAEEAHVTIIDKYGAESDVTLYGTFYSYGMA</sequence>
<protein>
    <submittedName>
        <fullName evidence="1">Uncharacterized protein</fullName>
    </submittedName>
</protein>
<evidence type="ECO:0000313" key="1">
    <source>
        <dbReference type="EMBL" id="KTR06455.1"/>
    </source>
</evidence>
<dbReference type="InterPro" id="IPR001343">
    <property type="entry name" value="Hemolysn_Ca-bd"/>
</dbReference>
<comment type="caution">
    <text evidence="1">The sequence shown here is derived from an EMBL/GenBank/DDBJ whole genome shotgun (WGS) entry which is preliminary data.</text>
</comment>
<dbReference type="PRINTS" id="PR00313">
    <property type="entry name" value="CABNDNGRPT"/>
</dbReference>
<dbReference type="SUPFAM" id="SSF53474">
    <property type="entry name" value="alpha/beta-Hydrolases"/>
    <property type="match status" value="1"/>
</dbReference>
<dbReference type="PATRIC" id="fig|401562.4.peg.1209"/>
<dbReference type="EMBL" id="LDQA01000018">
    <property type="protein sequence ID" value="KTR06455.1"/>
    <property type="molecule type" value="Genomic_DNA"/>
</dbReference>
<dbReference type="PROSITE" id="PS00330">
    <property type="entry name" value="HEMOLYSIN_CALCIUM"/>
    <property type="match status" value="1"/>
</dbReference>
<proteinExistence type="predicted"/>
<dbReference type="Gene3D" id="3.40.50.1820">
    <property type="entry name" value="alpha/beta hydrolase"/>
    <property type="match status" value="1"/>
</dbReference>
<dbReference type="Pfam" id="PF26363">
    <property type="entry name" value="Phospholipase-like"/>
    <property type="match status" value="1"/>
</dbReference>
<dbReference type="Proteomes" id="UP000078529">
    <property type="component" value="Unassembled WGS sequence"/>
</dbReference>
<dbReference type="RefSeq" id="WP_058599651.1">
    <property type="nucleotide sequence ID" value="NZ_LDQA01000018.1"/>
</dbReference>
<dbReference type="InterPro" id="IPR018511">
    <property type="entry name" value="Hemolysin-typ_Ca-bd_CS"/>
</dbReference>
<name>A0A175RRL0_9HYPH</name>
<keyword evidence="2" id="KW-1185">Reference proteome</keyword>
<dbReference type="GO" id="GO:0005509">
    <property type="term" value="F:calcium ion binding"/>
    <property type="evidence" value="ECO:0007669"/>
    <property type="project" value="InterPro"/>
</dbReference>
<dbReference type="InterPro" id="IPR029058">
    <property type="entry name" value="AB_hydrolase_fold"/>
</dbReference>
<dbReference type="Pfam" id="PF00353">
    <property type="entry name" value="HemolysinCabind"/>
    <property type="match status" value="1"/>
</dbReference>
<dbReference type="InterPro" id="IPR011049">
    <property type="entry name" value="Serralysin-like_metalloprot_C"/>
</dbReference>
<gene>
    <name evidence="1" type="ORF">NS365_07445</name>
</gene>
<dbReference type="Gene3D" id="2.150.10.10">
    <property type="entry name" value="Serralysin-like metalloprotease, C-terminal"/>
    <property type="match status" value="1"/>
</dbReference>
<reference evidence="1 2" key="1">
    <citation type="journal article" date="2016" name="Front. Microbiol.">
        <title>Genomic Resource of Rice Seed Associated Bacteria.</title>
        <authorList>
            <person name="Midha S."/>
            <person name="Bansal K."/>
            <person name="Sharma S."/>
            <person name="Kumar N."/>
            <person name="Patil P.P."/>
            <person name="Chaudhry V."/>
            <person name="Patil P.B."/>
        </authorList>
    </citation>
    <scope>NUCLEOTIDE SEQUENCE [LARGE SCALE GENOMIC DNA]</scope>
    <source>
        <strain evidence="1 2">NS365</strain>
    </source>
</reference>